<dbReference type="InterPro" id="IPR017946">
    <property type="entry name" value="PLC-like_Pdiesterase_TIM-brl"/>
</dbReference>
<evidence type="ECO:0008006" key="4">
    <source>
        <dbReference type="Google" id="ProtNLM"/>
    </source>
</evidence>
<feature type="region of interest" description="Disordered" evidence="1">
    <location>
        <begin position="55"/>
        <end position="75"/>
    </location>
</feature>
<dbReference type="Pfam" id="PF13653">
    <property type="entry name" value="GDPD_2"/>
    <property type="match status" value="1"/>
</dbReference>
<sequence length="75" mass="8463">MNTIVSTAHANGQKVRFWATPDTASPQREAIWHELLKAGVDFINTDDLAGLQQFLTEHDSQPSEPSITWESKNKR</sequence>
<feature type="compositionally biased region" description="Polar residues" evidence="1">
    <location>
        <begin position="62"/>
        <end position="75"/>
    </location>
</feature>
<dbReference type="RefSeq" id="WP_377918684.1">
    <property type="nucleotide sequence ID" value="NZ_JBHRZT010000072.1"/>
</dbReference>
<name>A0ABV8B970_9BACI</name>
<evidence type="ECO:0000313" key="2">
    <source>
        <dbReference type="EMBL" id="MFC3885756.1"/>
    </source>
</evidence>
<comment type="caution">
    <text evidence="2">The sequence shown here is derived from an EMBL/GenBank/DDBJ whole genome shotgun (WGS) entry which is preliminary data.</text>
</comment>
<organism evidence="2 3">
    <name type="scientific">Bacillus songklensis</name>
    <dbReference type="NCBI Taxonomy" id="1069116"/>
    <lineage>
        <taxon>Bacteria</taxon>
        <taxon>Bacillati</taxon>
        <taxon>Bacillota</taxon>
        <taxon>Bacilli</taxon>
        <taxon>Bacillales</taxon>
        <taxon>Bacillaceae</taxon>
        <taxon>Bacillus</taxon>
    </lineage>
</organism>
<evidence type="ECO:0000313" key="3">
    <source>
        <dbReference type="Proteomes" id="UP001595752"/>
    </source>
</evidence>
<dbReference type="Proteomes" id="UP001595752">
    <property type="component" value="Unassembled WGS sequence"/>
</dbReference>
<gene>
    <name evidence="2" type="ORF">ACFOU2_20675</name>
</gene>
<evidence type="ECO:0000256" key="1">
    <source>
        <dbReference type="SAM" id="MobiDB-lite"/>
    </source>
</evidence>
<dbReference type="EMBL" id="JBHRZT010000072">
    <property type="protein sequence ID" value="MFC3885756.1"/>
    <property type="molecule type" value="Genomic_DNA"/>
</dbReference>
<protein>
    <recommendedName>
        <fullName evidence="4">Glycerophosphoryl diester phosphodiesterase</fullName>
    </recommendedName>
</protein>
<proteinExistence type="predicted"/>
<dbReference type="SUPFAM" id="SSF51695">
    <property type="entry name" value="PLC-like phosphodiesterases"/>
    <property type="match status" value="1"/>
</dbReference>
<keyword evidence="3" id="KW-1185">Reference proteome</keyword>
<dbReference type="Gene3D" id="3.20.20.190">
    <property type="entry name" value="Phosphatidylinositol (PI) phosphodiesterase"/>
    <property type="match status" value="1"/>
</dbReference>
<reference evidence="3" key="1">
    <citation type="journal article" date="2019" name="Int. J. Syst. Evol. Microbiol.">
        <title>The Global Catalogue of Microorganisms (GCM) 10K type strain sequencing project: providing services to taxonomists for standard genome sequencing and annotation.</title>
        <authorList>
            <consortium name="The Broad Institute Genomics Platform"/>
            <consortium name="The Broad Institute Genome Sequencing Center for Infectious Disease"/>
            <person name="Wu L."/>
            <person name="Ma J."/>
        </authorList>
    </citation>
    <scope>NUCLEOTIDE SEQUENCE [LARGE SCALE GENOMIC DNA]</scope>
    <source>
        <strain evidence="3">CCUG 61889</strain>
    </source>
</reference>
<accession>A0ABV8B970</accession>